<evidence type="ECO:0000313" key="1">
    <source>
        <dbReference type="EMBL" id="DAE08397.1"/>
    </source>
</evidence>
<name>A0A8S5PPE5_9CAUD</name>
<proteinExistence type="predicted"/>
<organism evidence="1">
    <name type="scientific">Podoviridae sp. ctOAf25</name>
    <dbReference type="NCBI Taxonomy" id="2825245"/>
    <lineage>
        <taxon>Viruses</taxon>
        <taxon>Duplodnaviria</taxon>
        <taxon>Heunggongvirae</taxon>
        <taxon>Uroviricota</taxon>
        <taxon>Caudoviricetes</taxon>
    </lineage>
</organism>
<sequence>MIFSSHDNGILDEATSIVGSSKMLVHENTEYFPELVIIRESKEKNCNIIRIEDLVEYATSNGITNGTQAIINVCEASDVSPSTISLSLDEVNAYADQEMLDTAKYFAEAGFQIFLNPISKNDPVYELTETTFDKIHDLMQRGDDIGSDELLDAYLNDDFETLKEQTDINPQNKILQKLKRVPQEVSSNINDKEYLGKKMASMRNLYYSLRNKANGDSPTNMDTSTVKALMNKTQQAIGFVRAKLK</sequence>
<dbReference type="EMBL" id="BK015468">
    <property type="protein sequence ID" value="DAE08397.1"/>
    <property type="molecule type" value="Genomic_DNA"/>
</dbReference>
<protein>
    <submittedName>
        <fullName evidence="1">Uncharacterized protein</fullName>
    </submittedName>
</protein>
<accession>A0A8S5PPE5</accession>
<reference evidence="1" key="1">
    <citation type="journal article" date="2021" name="Proc. Natl. Acad. Sci. U.S.A.">
        <title>A Catalog of Tens of Thousands of Viruses from Human Metagenomes Reveals Hidden Associations with Chronic Diseases.</title>
        <authorList>
            <person name="Tisza M.J."/>
            <person name="Buck C.B."/>
        </authorList>
    </citation>
    <scope>NUCLEOTIDE SEQUENCE</scope>
    <source>
        <strain evidence="1">CtOAf25</strain>
    </source>
</reference>